<dbReference type="Proteomes" id="UP000326565">
    <property type="component" value="Unassembled WGS sequence"/>
</dbReference>
<organism evidence="2 3">
    <name type="scientific">Aspergillus leporis</name>
    <dbReference type="NCBI Taxonomy" id="41062"/>
    <lineage>
        <taxon>Eukaryota</taxon>
        <taxon>Fungi</taxon>
        <taxon>Dikarya</taxon>
        <taxon>Ascomycota</taxon>
        <taxon>Pezizomycotina</taxon>
        <taxon>Eurotiomycetes</taxon>
        <taxon>Eurotiomycetidae</taxon>
        <taxon>Eurotiales</taxon>
        <taxon>Aspergillaceae</taxon>
        <taxon>Aspergillus</taxon>
        <taxon>Aspergillus subgen. Circumdati</taxon>
    </lineage>
</organism>
<feature type="region of interest" description="Disordered" evidence="1">
    <location>
        <begin position="82"/>
        <end position="105"/>
    </location>
</feature>
<feature type="compositionally biased region" description="Basic residues" evidence="1">
    <location>
        <begin position="41"/>
        <end position="57"/>
    </location>
</feature>
<name>A0A5N5WUY9_9EURO</name>
<sequence>MDDYRVEGYEQPHSRIALRSFPKHISVWPEDDWSGITDPKPRRRLQSRPNQRARRNTWPKNSSSVYSTGLWNKTQLVSLPSSTAEQPGYLVDPRHSHHQNEPHSEETVEEVYILYPDSVLTKRIMEKLEVMVKEHYMLGSPRTDLLLHLGSLPLSLRPTVVQRNMPHHPCLDLLPIPKMRDNLILAGESLDEAQFCLDLKGCGSNRIIWRGSCDATGWEVTDSFARAWGWVIWNCEGRFQSMNHW</sequence>
<dbReference type="PANTHER" id="PTHR38116">
    <property type="entry name" value="CHROMOSOME 7, WHOLE GENOME SHOTGUN SEQUENCE"/>
    <property type="match status" value="1"/>
</dbReference>
<dbReference type="PANTHER" id="PTHR38116:SF1">
    <property type="entry name" value="BZIP DOMAIN-CONTAINING PROTEIN"/>
    <property type="match status" value="1"/>
</dbReference>
<dbReference type="EMBL" id="ML732249">
    <property type="protein sequence ID" value="KAB8072348.1"/>
    <property type="molecule type" value="Genomic_DNA"/>
</dbReference>
<evidence type="ECO:0000313" key="3">
    <source>
        <dbReference type="Proteomes" id="UP000326565"/>
    </source>
</evidence>
<feature type="region of interest" description="Disordered" evidence="1">
    <location>
        <begin position="32"/>
        <end position="65"/>
    </location>
</feature>
<evidence type="ECO:0000313" key="2">
    <source>
        <dbReference type="EMBL" id="KAB8072348.1"/>
    </source>
</evidence>
<dbReference type="OrthoDB" id="2245989at2759"/>
<reference evidence="2 3" key="1">
    <citation type="submission" date="2019-04" db="EMBL/GenBank/DDBJ databases">
        <title>Friends and foes A comparative genomics study of 23 Aspergillus species from section Flavi.</title>
        <authorList>
            <consortium name="DOE Joint Genome Institute"/>
            <person name="Kjaerbolling I."/>
            <person name="Vesth T."/>
            <person name="Frisvad J.C."/>
            <person name="Nybo J.L."/>
            <person name="Theobald S."/>
            <person name="Kildgaard S."/>
            <person name="Isbrandt T."/>
            <person name="Kuo A."/>
            <person name="Sato A."/>
            <person name="Lyhne E.K."/>
            <person name="Kogle M.E."/>
            <person name="Wiebenga A."/>
            <person name="Kun R.S."/>
            <person name="Lubbers R.J."/>
            <person name="Makela M.R."/>
            <person name="Barry K."/>
            <person name="Chovatia M."/>
            <person name="Clum A."/>
            <person name="Daum C."/>
            <person name="Haridas S."/>
            <person name="He G."/>
            <person name="LaButti K."/>
            <person name="Lipzen A."/>
            <person name="Mondo S."/>
            <person name="Riley R."/>
            <person name="Salamov A."/>
            <person name="Simmons B.A."/>
            <person name="Magnuson J.K."/>
            <person name="Henrissat B."/>
            <person name="Mortensen U.H."/>
            <person name="Larsen T.O."/>
            <person name="Devries R.P."/>
            <person name="Grigoriev I.V."/>
            <person name="Machida M."/>
            <person name="Baker S.E."/>
            <person name="Andersen M.R."/>
        </authorList>
    </citation>
    <scope>NUCLEOTIDE SEQUENCE [LARGE SCALE GENOMIC DNA]</scope>
    <source>
        <strain evidence="2 3">CBS 151.66</strain>
    </source>
</reference>
<feature type="compositionally biased region" description="Basic and acidic residues" evidence="1">
    <location>
        <begin position="92"/>
        <end position="105"/>
    </location>
</feature>
<proteinExistence type="predicted"/>
<keyword evidence="3" id="KW-1185">Reference proteome</keyword>
<accession>A0A5N5WUY9</accession>
<dbReference type="AlphaFoldDB" id="A0A5N5WUY9"/>
<protein>
    <submittedName>
        <fullName evidence="2">Uncharacterized protein</fullName>
    </submittedName>
</protein>
<dbReference type="Pfam" id="PF11905">
    <property type="entry name" value="DUF3425"/>
    <property type="match status" value="1"/>
</dbReference>
<gene>
    <name evidence="2" type="ORF">BDV29DRAFT_192562</name>
</gene>
<evidence type="ECO:0000256" key="1">
    <source>
        <dbReference type="SAM" id="MobiDB-lite"/>
    </source>
</evidence>
<dbReference type="InterPro" id="IPR021833">
    <property type="entry name" value="DUF3425"/>
</dbReference>